<keyword evidence="2" id="KW-1185">Reference proteome</keyword>
<reference evidence="1 2" key="1">
    <citation type="journal article" date="2020" name="G3 (Bethesda)">
        <title>CeMbio - The Caenorhabditis elegans Microbiome Resource.</title>
        <authorList>
            <person name="Dirksen P."/>
            <person name="Assie A."/>
            <person name="Zimmermann J."/>
            <person name="Zhang F."/>
            <person name="Tietje A.M."/>
            <person name="Marsh S.A."/>
            <person name="Felix M.A."/>
            <person name="Shapira M."/>
            <person name="Kaleta C."/>
            <person name="Schulenburg H."/>
            <person name="Samuel B."/>
        </authorList>
    </citation>
    <scope>NUCLEOTIDE SEQUENCE [LARGE SCALE GENOMIC DNA]</scope>
    <source>
        <strain evidence="1 2">BIGb0172</strain>
    </source>
</reference>
<accession>A0A7G5EGM6</accession>
<dbReference type="Proteomes" id="UP000515240">
    <property type="component" value="Chromosome"/>
</dbReference>
<dbReference type="EMBL" id="CP058554">
    <property type="protein sequence ID" value="QMV73151.1"/>
    <property type="molecule type" value="Genomic_DNA"/>
</dbReference>
<dbReference type="RefSeq" id="WP_182327584.1">
    <property type="nucleotide sequence ID" value="NZ_CP058554.1"/>
</dbReference>
<dbReference type="Pfam" id="PF18944">
    <property type="entry name" value="DUF5691"/>
    <property type="match status" value="1"/>
</dbReference>
<gene>
    <name evidence="1" type="ORF">HS961_10075</name>
</gene>
<name>A0A7G5EGM6_9BURK</name>
<evidence type="ECO:0000313" key="2">
    <source>
        <dbReference type="Proteomes" id="UP000515240"/>
    </source>
</evidence>
<protein>
    <submittedName>
        <fullName evidence="1">Uncharacterized protein</fullName>
    </submittedName>
</protein>
<organism evidence="1 2">
    <name type="scientific">Comamonas piscis</name>
    <dbReference type="NCBI Taxonomy" id="1562974"/>
    <lineage>
        <taxon>Bacteria</taxon>
        <taxon>Pseudomonadati</taxon>
        <taxon>Pseudomonadota</taxon>
        <taxon>Betaproteobacteria</taxon>
        <taxon>Burkholderiales</taxon>
        <taxon>Comamonadaceae</taxon>
        <taxon>Comamonas</taxon>
    </lineage>
</organism>
<evidence type="ECO:0000313" key="1">
    <source>
        <dbReference type="EMBL" id="QMV73151.1"/>
    </source>
</evidence>
<dbReference type="InterPro" id="IPR043746">
    <property type="entry name" value="DUF5691"/>
</dbReference>
<sequence length="573" mass="63265">MSQANLWTALQQSALVGAERLAVPAIFTQGIDRSAPASQQALQAALLQPADSKAVQLLRATAVAAVLERAGWQPGAAQPQRAVAAVAAPVPPPAKESRPAPQGEPLLGLLGEVLQGNAPELLALALASLDEAGQRLPYTLLVPALHQGRQSVELRQWLTPVLGERGRWLAAQNPQWAYAHGVQETADAEQIWQEGSLEQRVALLQQQRDTDPAAARARLEASLKELSARERAPMVQSLARGLSGDDEALLEKLLGDRSKEVRESAASLLSCLPQSPHSQRLAAWLQAMLCQDAKGEWQIEPPEEGNKDWERDGVTLLPPAYIKGQRAWWLQQLVELTPLGFWQQQLGKTPEQLWDWSRHSDWKTALRQGWLAALRAQRDVRWLPLIQSMESDSRSSNLLPLLMAKLSAEERETQWLAQLQAKRGKSAFIEAIHRIDETMARTELLSPEMSRWLLDALLGTLQSRQPAGNWHSWQADHAILACARRLQVGDLERFAQLWRAPVAAAPAEPEPADDAAALVVPEGSTEADIAKLKQEQQARLERSRLRPWDDAQVLAQLNRIVDLRLALQAAQPA</sequence>
<dbReference type="KEGG" id="cpis:HS961_10075"/>
<proteinExistence type="predicted"/>
<dbReference type="AlphaFoldDB" id="A0A7G5EGM6"/>